<evidence type="ECO:0000313" key="4">
    <source>
        <dbReference type="Proteomes" id="UP000176424"/>
    </source>
</evidence>
<evidence type="ECO:0000256" key="2">
    <source>
        <dbReference type="SAM" id="Phobius"/>
    </source>
</evidence>
<dbReference type="Proteomes" id="UP000176424">
    <property type="component" value="Unassembled WGS sequence"/>
</dbReference>
<dbReference type="AlphaFoldDB" id="A0A1F4ZU62"/>
<feature type="coiled-coil region" evidence="1">
    <location>
        <begin position="88"/>
        <end position="149"/>
    </location>
</feature>
<protein>
    <submittedName>
        <fullName evidence="3">Uncharacterized protein</fullName>
    </submittedName>
</protein>
<dbReference type="EMBL" id="MEXR01000022">
    <property type="protein sequence ID" value="OGD09800.1"/>
    <property type="molecule type" value="Genomic_DNA"/>
</dbReference>
<keyword evidence="2" id="KW-0812">Transmembrane</keyword>
<feature type="transmembrane region" description="Helical" evidence="2">
    <location>
        <begin position="6"/>
        <end position="22"/>
    </location>
</feature>
<sequence length="196" mass="22447">MTFEVLGILVLAIVLGVVLFAYDRSLRELAGIKKDKIDFEQRARRRMLKILREARDKAVEIVGEAQVDAGNLKQMMDVEMDRLAKEQLSDYKETIQNISKNIEDEVKNEVGELKKVLEMETVEAEKTVAKRMAEDYAQAEKKIEDYKLAKYKQIEEGAVGVLEEVGRKLVGKTLNFREHTDFIISALEKAKLQNDI</sequence>
<keyword evidence="2" id="KW-0472">Membrane</keyword>
<accession>A0A1F4ZU62</accession>
<dbReference type="STRING" id="1797263.A2397_00445"/>
<proteinExistence type="predicted"/>
<reference evidence="3 4" key="1">
    <citation type="journal article" date="2016" name="Nat. Commun.">
        <title>Thousands of microbial genomes shed light on interconnected biogeochemical processes in an aquifer system.</title>
        <authorList>
            <person name="Anantharaman K."/>
            <person name="Brown C.T."/>
            <person name="Hug L.A."/>
            <person name="Sharon I."/>
            <person name="Castelle C.J."/>
            <person name="Probst A.J."/>
            <person name="Thomas B.C."/>
            <person name="Singh A."/>
            <person name="Wilkins M.J."/>
            <person name="Karaoz U."/>
            <person name="Brodie E.L."/>
            <person name="Williams K.H."/>
            <person name="Hubbard S.S."/>
            <person name="Banfield J.F."/>
        </authorList>
    </citation>
    <scope>NUCLEOTIDE SEQUENCE [LARGE SCALE GENOMIC DNA]</scope>
</reference>
<gene>
    <name evidence="3" type="ORF">A2397_00445</name>
</gene>
<keyword evidence="1" id="KW-0175">Coiled coil</keyword>
<keyword evidence="2" id="KW-1133">Transmembrane helix</keyword>
<evidence type="ECO:0000313" key="3">
    <source>
        <dbReference type="EMBL" id="OGD09800.1"/>
    </source>
</evidence>
<comment type="caution">
    <text evidence="3">The sequence shown here is derived from an EMBL/GenBank/DDBJ whole genome shotgun (WGS) entry which is preliminary data.</text>
</comment>
<name>A0A1F4ZU62_9BACT</name>
<evidence type="ECO:0000256" key="1">
    <source>
        <dbReference type="SAM" id="Coils"/>
    </source>
</evidence>
<organism evidence="3 4">
    <name type="scientific">Candidatus Amesbacteria bacterium RIFOXYB1_FULL_44_23</name>
    <dbReference type="NCBI Taxonomy" id="1797263"/>
    <lineage>
        <taxon>Bacteria</taxon>
        <taxon>Candidatus Amesiibacteriota</taxon>
    </lineage>
</organism>